<name>A0A1Y2AIK3_9FUNG</name>
<dbReference type="Proteomes" id="UP000193920">
    <property type="component" value="Unassembled WGS sequence"/>
</dbReference>
<feature type="region of interest" description="Disordered" evidence="4">
    <location>
        <begin position="1"/>
        <end position="32"/>
    </location>
</feature>
<comment type="caution">
    <text evidence="5">The sequence shown here is derived from an EMBL/GenBank/DDBJ whole genome shotgun (WGS) entry which is preliminary data.</text>
</comment>
<evidence type="ECO:0000256" key="4">
    <source>
        <dbReference type="SAM" id="MobiDB-lite"/>
    </source>
</evidence>
<dbReference type="OrthoDB" id="542917at2759"/>
<dbReference type="GO" id="GO:0030127">
    <property type="term" value="C:COPII vesicle coat"/>
    <property type="evidence" value="ECO:0007669"/>
    <property type="project" value="TreeGrafter"/>
</dbReference>
<keyword evidence="2" id="KW-0853">WD repeat</keyword>
<dbReference type="Gene3D" id="1.20.940.10">
    <property type="entry name" value="Functional domain of the splicing factor Prp18"/>
    <property type="match status" value="1"/>
</dbReference>
<dbReference type="InterPro" id="IPR040251">
    <property type="entry name" value="SEC31-like"/>
</dbReference>
<dbReference type="PANTHER" id="PTHR13923">
    <property type="entry name" value="SEC31-RELATED PROTEIN"/>
    <property type="match status" value="1"/>
</dbReference>
<dbReference type="AlphaFoldDB" id="A0A1Y2AIK3"/>
<dbReference type="STRING" id="1754190.A0A1Y2AIK3"/>
<gene>
    <name evidence="5" type="ORF">LY90DRAFT_515628</name>
</gene>
<evidence type="ECO:0000313" key="5">
    <source>
        <dbReference type="EMBL" id="ORY22314.1"/>
    </source>
</evidence>
<dbReference type="SUPFAM" id="SSF47938">
    <property type="entry name" value="Functional domain of the splicing factor Prp18"/>
    <property type="match status" value="1"/>
</dbReference>
<dbReference type="EMBL" id="MCOG01000250">
    <property type="protein sequence ID" value="ORY22314.1"/>
    <property type="molecule type" value="Genomic_DNA"/>
</dbReference>
<evidence type="ECO:0000256" key="1">
    <source>
        <dbReference type="ARBA" id="ARBA00022448"/>
    </source>
</evidence>
<keyword evidence="3" id="KW-0677">Repeat</keyword>
<protein>
    <recommendedName>
        <fullName evidence="7">SRA1/Sec31 domain-containing protein</fullName>
    </recommendedName>
</protein>
<keyword evidence="1" id="KW-0813">Transport</keyword>
<proteinExistence type="predicted"/>
<sequence length="297" mass="32871">MESFQGRAPPTGWNDLPASLSPNLKFGGGSKKRINRNNLYQQYYSNNSLYSSYSSSSSQDFGSNQMVSPNYNPNGPPPMMGQGVPQPMMGSQNSLSQNPPPQQPPMMGSQNNLSQNPPPQQPPMMGMQQQQTSQVPSVNYFNPASAIPAPTFNSQSYNSTNTYQPNNYASQAATTPSYGNNNALNATTQPASNISNDRKTYIMNVYNKHLDTYNASCSLFQRKIYEDARQRINNLYEQLNAGMIDDQTFAMVEAIANALETKDANTASTNVSYLMRNSNEMKWVLGVKELVDFIISN</sequence>
<dbReference type="GO" id="GO:0090110">
    <property type="term" value="P:COPII-coated vesicle cargo loading"/>
    <property type="evidence" value="ECO:0007669"/>
    <property type="project" value="TreeGrafter"/>
</dbReference>
<keyword evidence="6" id="KW-1185">Reference proteome</keyword>
<evidence type="ECO:0000313" key="6">
    <source>
        <dbReference type="Proteomes" id="UP000193920"/>
    </source>
</evidence>
<dbReference type="GO" id="GO:0007029">
    <property type="term" value="P:endoplasmic reticulum organization"/>
    <property type="evidence" value="ECO:0007669"/>
    <property type="project" value="TreeGrafter"/>
</dbReference>
<accession>A0A1Y2AIK3</accession>
<evidence type="ECO:0008006" key="7">
    <source>
        <dbReference type="Google" id="ProtNLM"/>
    </source>
</evidence>
<reference evidence="5 6" key="1">
    <citation type="submission" date="2016-08" db="EMBL/GenBank/DDBJ databases">
        <title>A Parts List for Fungal Cellulosomes Revealed by Comparative Genomics.</title>
        <authorList>
            <consortium name="DOE Joint Genome Institute"/>
            <person name="Haitjema C.H."/>
            <person name="Gilmore S.P."/>
            <person name="Henske J.K."/>
            <person name="Solomon K.V."/>
            <person name="De Groot R."/>
            <person name="Kuo A."/>
            <person name="Mondo S.J."/>
            <person name="Salamov A.A."/>
            <person name="Labutti K."/>
            <person name="Zhao Z."/>
            <person name="Chiniquy J."/>
            <person name="Barry K."/>
            <person name="Brewer H.M."/>
            <person name="Purvine S.O."/>
            <person name="Wright A.T."/>
            <person name="Boxma B."/>
            <person name="Van Alen T."/>
            <person name="Hackstein J.H."/>
            <person name="Baker S.E."/>
            <person name="Grigoriev I.V."/>
            <person name="O'Malley M.A."/>
        </authorList>
    </citation>
    <scope>NUCLEOTIDE SEQUENCE [LARGE SCALE GENOMIC DNA]</scope>
    <source>
        <strain evidence="5 6">G1</strain>
    </source>
</reference>
<feature type="region of interest" description="Disordered" evidence="4">
    <location>
        <begin position="51"/>
        <end position="128"/>
    </location>
</feature>
<feature type="compositionally biased region" description="Low complexity" evidence="4">
    <location>
        <begin position="105"/>
        <end position="115"/>
    </location>
</feature>
<dbReference type="GO" id="GO:0005198">
    <property type="term" value="F:structural molecule activity"/>
    <property type="evidence" value="ECO:0007669"/>
    <property type="project" value="TreeGrafter"/>
</dbReference>
<evidence type="ECO:0000256" key="2">
    <source>
        <dbReference type="ARBA" id="ARBA00022574"/>
    </source>
</evidence>
<evidence type="ECO:0000256" key="3">
    <source>
        <dbReference type="ARBA" id="ARBA00022737"/>
    </source>
</evidence>
<feature type="compositionally biased region" description="Low complexity" evidence="4">
    <location>
        <begin position="80"/>
        <end position="97"/>
    </location>
</feature>
<dbReference type="GO" id="GO:0070971">
    <property type="term" value="C:endoplasmic reticulum exit site"/>
    <property type="evidence" value="ECO:0007669"/>
    <property type="project" value="TreeGrafter"/>
</dbReference>
<organism evidence="5 6">
    <name type="scientific">Neocallimastix californiae</name>
    <dbReference type="NCBI Taxonomy" id="1754190"/>
    <lineage>
        <taxon>Eukaryota</taxon>
        <taxon>Fungi</taxon>
        <taxon>Fungi incertae sedis</taxon>
        <taxon>Chytridiomycota</taxon>
        <taxon>Chytridiomycota incertae sedis</taxon>
        <taxon>Neocallimastigomycetes</taxon>
        <taxon>Neocallimastigales</taxon>
        <taxon>Neocallimastigaceae</taxon>
        <taxon>Neocallimastix</taxon>
    </lineage>
</organism>
<dbReference type="PANTHER" id="PTHR13923:SF11">
    <property type="entry name" value="SECRETORY 31, ISOFORM D"/>
    <property type="match status" value="1"/>
</dbReference>